<dbReference type="CDD" id="cd13915">
    <property type="entry name" value="CuRO_HCO_II_like_2"/>
    <property type="match status" value="1"/>
</dbReference>
<protein>
    <recommendedName>
        <fullName evidence="3">cytochrome-c oxidase</fullName>
        <ecNumber evidence="3">7.1.1.9</ecNumber>
    </recommendedName>
    <alternativeName>
        <fullName evidence="16">Cytochrome aa3 subunit 2</fullName>
    </alternativeName>
</protein>
<evidence type="ECO:0000256" key="18">
    <source>
        <dbReference type="PROSITE-ProRule" id="PRU00433"/>
    </source>
</evidence>
<dbReference type="Gene3D" id="1.10.287.90">
    <property type="match status" value="1"/>
</dbReference>
<keyword evidence="7 19" id="KW-0812">Transmembrane</keyword>
<evidence type="ECO:0000259" key="21">
    <source>
        <dbReference type="PROSITE" id="PS51007"/>
    </source>
</evidence>
<keyword evidence="11 19" id="KW-1133">Transmembrane helix</keyword>
<dbReference type="InterPro" id="IPR045187">
    <property type="entry name" value="CcO_II"/>
</dbReference>
<dbReference type="InterPro" id="IPR001505">
    <property type="entry name" value="Copper_CuA"/>
</dbReference>
<dbReference type="Gene3D" id="1.10.760.10">
    <property type="entry name" value="Cytochrome c-like domain"/>
    <property type="match status" value="1"/>
</dbReference>
<dbReference type="GO" id="GO:0004129">
    <property type="term" value="F:cytochrome-c oxidase activity"/>
    <property type="evidence" value="ECO:0007669"/>
    <property type="project" value="UniProtKB-EC"/>
</dbReference>
<feature type="domain" description="Cytochrome c" evidence="21">
    <location>
        <begin position="214"/>
        <end position="308"/>
    </location>
</feature>
<comment type="similarity">
    <text evidence="2">Belongs to the cytochrome c oxidase subunit 2 family.</text>
</comment>
<keyword evidence="9" id="KW-1278">Translocase</keyword>
<evidence type="ECO:0000256" key="1">
    <source>
        <dbReference type="ARBA" id="ARBA00004141"/>
    </source>
</evidence>
<dbReference type="SUPFAM" id="SSF46626">
    <property type="entry name" value="Cytochrome c"/>
    <property type="match status" value="1"/>
</dbReference>
<dbReference type="NCBIfam" id="TIGR02866">
    <property type="entry name" value="CoxB"/>
    <property type="match status" value="1"/>
</dbReference>
<dbReference type="EMBL" id="JANX01000094">
    <property type="protein sequence ID" value="KGM34408.1"/>
    <property type="molecule type" value="Genomic_DNA"/>
</dbReference>
<evidence type="ECO:0000256" key="15">
    <source>
        <dbReference type="ARBA" id="ARBA00024688"/>
    </source>
</evidence>
<accession>A0A0A0D9A7</accession>
<evidence type="ECO:0000256" key="5">
    <source>
        <dbReference type="ARBA" id="ARBA00022617"/>
    </source>
</evidence>
<evidence type="ECO:0000256" key="6">
    <source>
        <dbReference type="ARBA" id="ARBA00022660"/>
    </source>
</evidence>
<dbReference type="Proteomes" id="UP000029995">
    <property type="component" value="Unassembled WGS sequence"/>
</dbReference>
<dbReference type="InterPro" id="IPR014222">
    <property type="entry name" value="Cyt_c_oxidase_su2"/>
</dbReference>
<evidence type="ECO:0000256" key="12">
    <source>
        <dbReference type="ARBA" id="ARBA00023004"/>
    </source>
</evidence>
<keyword evidence="8 18" id="KW-0479">Metal-binding</keyword>
<dbReference type="Pfam" id="PF00034">
    <property type="entry name" value="Cytochrom_C"/>
    <property type="match status" value="1"/>
</dbReference>
<dbReference type="Pfam" id="PF00116">
    <property type="entry name" value="COX2"/>
    <property type="match status" value="1"/>
</dbReference>
<feature type="transmembrane region" description="Helical" evidence="19">
    <location>
        <begin position="21"/>
        <end position="48"/>
    </location>
</feature>
<dbReference type="GO" id="GO:0005507">
    <property type="term" value="F:copper ion binding"/>
    <property type="evidence" value="ECO:0007669"/>
    <property type="project" value="InterPro"/>
</dbReference>
<dbReference type="PROSITE" id="PS50857">
    <property type="entry name" value="COX2_CUA"/>
    <property type="match status" value="1"/>
</dbReference>
<evidence type="ECO:0000256" key="4">
    <source>
        <dbReference type="ARBA" id="ARBA00022448"/>
    </source>
</evidence>
<feature type="transmembrane region" description="Helical" evidence="19">
    <location>
        <begin position="68"/>
        <end position="90"/>
    </location>
</feature>
<proteinExistence type="inferred from homology"/>
<dbReference type="SUPFAM" id="SSF81464">
    <property type="entry name" value="Cytochrome c oxidase subunit II-like, transmembrane region"/>
    <property type="match status" value="1"/>
</dbReference>
<dbReference type="GO" id="GO:0042773">
    <property type="term" value="P:ATP synthesis coupled electron transport"/>
    <property type="evidence" value="ECO:0007669"/>
    <property type="project" value="TreeGrafter"/>
</dbReference>
<organism evidence="22 23">
    <name type="scientific">Inquilinus limosus MP06</name>
    <dbReference type="NCBI Taxonomy" id="1398085"/>
    <lineage>
        <taxon>Bacteria</taxon>
        <taxon>Pseudomonadati</taxon>
        <taxon>Pseudomonadota</taxon>
        <taxon>Alphaproteobacteria</taxon>
        <taxon>Rhodospirillales</taxon>
        <taxon>Rhodospirillaceae</taxon>
        <taxon>Inquilinus</taxon>
    </lineage>
</organism>
<evidence type="ECO:0000256" key="19">
    <source>
        <dbReference type="SAM" id="Phobius"/>
    </source>
</evidence>
<dbReference type="InterPro" id="IPR002429">
    <property type="entry name" value="CcO_II-like_C"/>
</dbReference>
<dbReference type="PANTHER" id="PTHR22888:SF9">
    <property type="entry name" value="CYTOCHROME C OXIDASE SUBUNIT 2"/>
    <property type="match status" value="1"/>
</dbReference>
<keyword evidence="4" id="KW-0813">Transport</keyword>
<evidence type="ECO:0000256" key="14">
    <source>
        <dbReference type="ARBA" id="ARBA00023136"/>
    </source>
</evidence>
<name>A0A0A0D9A7_9PROT</name>
<comment type="subcellular location">
    <subcellularLocation>
        <location evidence="1">Membrane</location>
        <topology evidence="1">Multi-pass membrane protein</topology>
    </subcellularLocation>
</comment>
<dbReference type="GO" id="GO:0016020">
    <property type="term" value="C:membrane"/>
    <property type="evidence" value="ECO:0007669"/>
    <property type="project" value="UniProtKB-SubCell"/>
</dbReference>
<dbReference type="GO" id="GO:0020037">
    <property type="term" value="F:heme binding"/>
    <property type="evidence" value="ECO:0007669"/>
    <property type="project" value="InterPro"/>
</dbReference>
<gene>
    <name evidence="22" type="ORF">P409_10300</name>
</gene>
<dbReference type="PANTHER" id="PTHR22888">
    <property type="entry name" value="CYTOCHROME C OXIDASE, SUBUNIT II"/>
    <property type="match status" value="1"/>
</dbReference>
<evidence type="ECO:0000259" key="20">
    <source>
        <dbReference type="PROSITE" id="PS50857"/>
    </source>
</evidence>
<evidence type="ECO:0000256" key="16">
    <source>
        <dbReference type="ARBA" id="ARBA00031399"/>
    </source>
</evidence>
<dbReference type="InterPro" id="IPR009056">
    <property type="entry name" value="Cyt_c-like_dom"/>
</dbReference>
<dbReference type="EC" id="7.1.1.9" evidence="3"/>
<keyword evidence="13" id="KW-0186">Copper</keyword>
<keyword evidence="6" id="KW-0679">Respiratory chain</keyword>
<feature type="domain" description="Cytochrome oxidase subunit II copper A binding" evidence="20">
    <location>
        <begin position="97"/>
        <end position="208"/>
    </location>
</feature>
<evidence type="ECO:0000256" key="8">
    <source>
        <dbReference type="ARBA" id="ARBA00022723"/>
    </source>
</evidence>
<keyword evidence="10" id="KW-0249">Electron transport</keyword>
<evidence type="ECO:0000256" key="17">
    <source>
        <dbReference type="ARBA" id="ARBA00047816"/>
    </source>
</evidence>
<dbReference type="PROSITE" id="PS00078">
    <property type="entry name" value="COX2"/>
    <property type="match status" value="1"/>
</dbReference>
<dbReference type="InterPro" id="IPR008972">
    <property type="entry name" value="Cupredoxin"/>
</dbReference>
<dbReference type="SUPFAM" id="SSF49503">
    <property type="entry name" value="Cupredoxins"/>
    <property type="match status" value="1"/>
</dbReference>
<dbReference type="OrthoDB" id="9781261at2"/>
<evidence type="ECO:0000256" key="7">
    <source>
        <dbReference type="ARBA" id="ARBA00022692"/>
    </source>
</evidence>
<evidence type="ECO:0000256" key="3">
    <source>
        <dbReference type="ARBA" id="ARBA00012949"/>
    </source>
</evidence>
<sequence length="316" mass="35114">MNGFIPLWPDAASAHAGQVDLLVIAFTVLMVALTAPVFILIVVFAVRYRRGKAADRVHPVNRNVWLEVSWAAIPFLLTLAFFVWAAWLYFDLRHPPANAMEIDVVAKRWMWKFQHPEGQREIDDLHVPAGRPVKLTMTSEDVIHSLFVPALRVKQDVLPGRYTTLWFDADRPGSYPLECTQFCGTDHSLMRGRLVVMAGQDYARWLAGTQGGDTLAAEGKALFRSLGCSGCHAPGATVRAPRLEGLFGRPVPLQDGTTVTADEQYIRDSILEPNSRIAAGYPPIMPTFRNLVDEGEVQQLVAYIKSLGPRPREASP</sequence>
<dbReference type="RefSeq" id="WP_034835136.1">
    <property type="nucleotide sequence ID" value="NZ_JANX01000094.1"/>
</dbReference>
<dbReference type="AlphaFoldDB" id="A0A0A0D9A7"/>
<keyword evidence="5 18" id="KW-0349">Heme</keyword>
<evidence type="ECO:0000313" key="23">
    <source>
        <dbReference type="Proteomes" id="UP000029995"/>
    </source>
</evidence>
<evidence type="ECO:0000256" key="9">
    <source>
        <dbReference type="ARBA" id="ARBA00022967"/>
    </source>
</evidence>
<reference evidence="22 23" key="1">
    <citation type="submission" date="2014-01" db="EMBL/GenBank/DDBJ databases">
        <title>Genome sequence determination for a cystic fibrosis isolate, Inquilinus limosus.</title>
        <authorList>
            <person name="Pino M."/>
            <person name="Di Conza J."/>
            <person name="Gutkind G."/>
        </authorList>
    </citation>
    <scope>NUCLEOTIDE SEQUENCE [LARGE SCALE GENOMIC DNA]</scope>
    <source>
        <strain evidence="22 23">MP06</strain>
    </source>
</reference>
<dbReference type="GO" id="GO:0016491">
    <property type="term" value="F:oxidoreductase activity"/>
    <property type="evidence" value="ECO:0007669"/>
    <property type="project" value="InterPro"/>
</dbReference>
<evidence type="ECO:0000256" key="10">
    <source>
        <dbReference type="ARBA" id="ARBA00022982"/>
    </source>
</evidence>
<evidence type="ECO:0000256" key="2">
    <source>
        <dbReference type="ARBA" id="ARBA00007866"/>
    </source>
</evidence>
<evidence type="ECO:0000256" key="13">
    <source>
        <dbReference type="ARBA" id="ARBA00023008"/>
    </source>
</evidence>
<keyword evidence="14 19" id="KW-0472">Membrane</keyword>
<comment type="caution">
    <text evidence="22">The sequence shown here is derived from an EMBL/GenBank/DDBJ whole genome shotgun (WGS) entry which is preliminary data.</text>
</comment>
<comment type="catalytic activity">
    <reaction evidence="17">
        <text>4 Fe(II)-[cytochrome c] + O2 + 8 H(+)(in) = 4 Fe(III)-[cytochrome c] + 2 H2O + 4 H(+)(out)</text>
        <dbReference type="Rhea" id="RHEA:11436"/>
        <dbReference type="Rhea" id="RHEA-COMP:10350"/>
        <dbReference type="Rhea" id="RHEA-COMP:14399"/>
        <dbReference type="ChEBI" id="CHEBI:15377"/>
        <dbReference type="ChEBI" id="CHEBI:15378"/>
        <dbReference type="ChEBI" id="CHEBI:15379"/>
        <dbReference type="ChEBI" id="CHEBI:29033"/>
        <dbReference type="ChEBI" id="CHEBI:29034"/>
        <dbReference type="EC" id="7.1.1.9"/>
    </reaction>
</comment>
<dbReference type="Gene3D" id="2.60.40.420">
    <property type="entry name" value="Cupredoxins - blue copper proteins"/>
    <property type="match status" value="1"/>
</dbReference>
<dbReference type="InterPro" id="IPR036909">
    <property type="entry name" value="Cyt_c-like_dom_sf"/>
</dbReference>
<evidence type="ECO:0000256" key="11">
    <source>
        <dbReference type="ARBA" id="ARBA00022989"/>
    </source>
</evidence>
<dbReference type="PROSITE" id="PS51007">
    <property type="entry name" value="CYTC"/>
    <property type="match status" value="1"/>
</dbReference>
<comment type="function">
    <text evidence="15">Subunits I and II form the functional core of the enzyme complex. Electrons originating in cytochrome c are transferred via heme a and Cu(A) to the binuclear center formed by heme a3 and Cu(B).</text>
</comment>
<evidence type="ECO:0000313" key="22">
    <source>
        <dbReference type="EMBL" id="KGM34408.1"/>
    </source>
</evidence>
<dbReference type="InterPro" id="IPR036257">
    <property type="entry name" value="Cyt_c_oxidase_su2_TM_sf"/>
</dbReference>
<keyword evidence="12 18" id="KW-0408">Iron</keyword>